<keyword evidence="2" id="KW-0812">Transmembrane</keyword>
<keyword evidence="2" id="KW-0472">Membrane</keyword>
<feature type="compositionally biased region" description="Basic and acidic residues" evidence="1">
    <location>
        <begin position="245"/>
        <end position="256"/>
    </location>
</feature>
<gene>
    <name evidence="3" type="ORF">ETD85_55545</name>
</gene>
<protein>
    <submittedName>
        <fullName evidence="3">Uncharacterized protein</fullName>
    </submittedName>
</protein>
<reference evidence="3 4" key="1">
    <citation type="submission" date="2019-05" db="EMBL/GenBank/DDBJ databases">
        <title>Draft genome sequence of Nonomuraea zeae DSM 100528.</title>
        <authorList>
            <person name="Saricaoglu S."/>
            <person name="Isik K."/>
        </authorList>
    </citation>
    <scope>NUCLEOTIDE SEQUENCE [LARGE SCALE GENOMIC DNA]</scope>
    <source>
        <strain evidence="3 4">DSM 100528</strain>
    </source>
</reference>
<keyword evidence="4" id="KW-1185">Reference proteome</keyword>
<feature type="compositionally biased region" description="Basic and acidic residues" evidence="1">
    <location>
        <begin position="140"/>
        <end position="162"/>
    </location>
</feature>
<dbReference type="AlphaFoldDB" id="A0A5S4FD68"/>
<dbReference type="OrthoDB" id="3542684at2"/>
<feature type="compositionally biased region" description="Low complexity" evidence="1">
    <location>
        <begin position="171"/>
        <end position="229"/>
    </location>
</feature>
<evidence type="ECO:0000256" key="1">
    <source>
        <dbReference type="SAM" id="MobiDB-lite"/>
    </source>
</evidence>
<evidence type="ECO:0000313" key="3">
    <source>
        <dbReference type="EMBL" id="TMR16173.1"/>
    </source>
</evidence>
<feature type="region of interest" description="Disordered" evidence="1">
    <location>
        <begin position="138"/>
        <end position="256"/>
    </location>
</feature>
<feature type="transmembrane region" description="Helical" evidence="2">
    <location>
        <begin position="12"/>
        <end position="32"/>
    </location>
</feature>
<proteinExistence type="predicted"/>
<organism evidence="3 4">
    <name type="scientific">Nonomuraea zeae</name>
    <dbReference type="NCBI Taxonomy" id="1642303"/>
    <lineage>
        <taxon>Bacteria</taxon>
        <taxon>Bacillati</taxon>
        <taxon>Actinomycetota</taxon>
        <taxon>Actinomycetes</taxon>
        <taxon>Streptosporangiales</taxon>
        <taxon>Streptosporangiaceae</taxon>
        <taxon>Nonomuraea</taxon>
    </lineage>
</organism>
<feature type="transmembrane region" description="Helical" evidence="2">
    <location>
        <begin position="38"/>
        <end position="58"/>
    </location>
</feature>
<dbReference type="Proteomes" id="UP000306628">
    <property type="component" value="Unassembled WGS sequence"/>
</dbReference>
<sequence length="256" mass="26024">MSGEQRKLELTGPQIVGSALAAVTAAVAASYLGVSGTVIGAALMSAGTTAGTAVYSHYLKRTGDKVKQHTVSARRGQVAAGESRGGTSTLVERPAAARRGRLPWARVSAVAALVFAVSMGSILAYQGVAGRTVADQIAGKPEKKAERERPLIRRDKQPEHLVRMPPTQPVATPSAKASPSPAGTPTVTTAPTGAPAATPAPASTATVSGSPSPEPSLSQPEVSAGASPPAAVPPPWADEPEESREDVAPADRHLTR</sequence>
<evidence type="ECO:0000256" key="2">
    <source>
        <dbReference type="SAM" id="Phobius"/>
    </source>
</evidence>
<feature type="transmembrane region" description="Helical" evidence="2">
    <location>
        <begin position="107"/>
        <end position="128"/>
    </location>
</feature>
<dbReference type="EMBL" id="VCKX01000382">
    <property type="protein sequence ID" value="TMR16173.1"/>
    <property type="molecule type" value="Genomic_DNA"/>
</dbReference>
<dbReference type="RefSeq" id="WP_138697919.1">
    <property type="nucleotide sequence ID" value="NZ_JBHSAZ010000043.1"/>
</dbReference>
<name>A0A5S4FD68_9ACTN</name>
<evidence type="ECO:0000313" key="4">
    <source>
        <dbReference type="Proteomes" id="UP000306628"/>
    </source>
</evidence>
<accession>A0A5S4FD68</accession>
<comment type="caution">
    <text evidence="3">The sequence shown here is derived from an EMBL/GenBank/DDBJ whole genome shotgun (WGS) entry which is preliminary data.</text>
</comment>
<keyword evidence="2" id="KW-1133">Transmembrane helix</keyword>